<dbReference type="Pfam" id="PF13537">
    <property type="entry name" value="GATase_7"/>
    <property type="match status" value="1"/>
</dbReference>
<keyword evidence="7" id="KW-0315">Glutamine amidotransferase</keyword>
<keyword evidence="10" id="KW-0436">Ligase</keyword>
<dbReference type="InterPro" id="IPR029055">
    <property type="entry name" value="Ntn_hydrolases_N"/>
</dbReference>
<comment type="catalytic activity">
    <reaction evidence="8">
        <text>L-aspartate + L-glutamine + ATP + H2O = L-asparagine + L-glutamate + AMP + diphosphate + H(+)</text>
        <dbReference type="Rhea" id="RHEA:12228"/>
        <dbReference type="ChEBI" id="CHEBI:15377"/>
        <dbReference type="ChEBI" id="CHEBI:15378"/>
        <dbReference type="ChEBI" id="CHEBI:29985"/>
        <dbReference type="ChEBI" id="CHEBI:29991"/>
        <dbReference type="ChEBI" id="CHEBI:30616"/>
        <dbReference type="ChEBI" id="CHEBI:33019"/>
        <dbReference type="ChEBI" id="CHEBI:58048"/>
        <dbReference type="ChEBI" id="CHEBI:58359"/>
        <dbReference type="ChEBI" id="CHEBI:456215"/>
        <dbReference type="EC" id="6.3.5.4"/>
    </reaction>
</comment>
<dbReference type="SUPFAM" id="SSF52402">
    <property type="entry name" value="Adenine nucleotide alpha hydrolases-like"/>
    <property type="match status" value="1"/>
</dbReference>
<dbReference type="CDD" id="cd01991">
    <property type="entry name" value="Asn_synthase_B_C"/>
    <property type="match status" value="1"/>
</dbReference>
<keyword evidence="4" id="KW-0547">Nucleotide-binding</keyword>
<keyword evidence="5" id="KW-0067">ATP-binding</keyword>
<evidence type="ECO:0000256" key="6">
    <source>
        <dbReference type="ARBA" id="ARBA00022888"/>
    </source>
</evidence>
<dbReference type="EMBL" id="JBHTCF010000004">
    <property type="protein sequence ID" value="MFC7304821.1"/>
    <property type="molecule type" value="Genomic_DNA"/>
</dbReference>
<reference evidence="11" key="1">
    <citation type="journal article" date="2019" name="Int. J. Syst. Evol. Microbiol.">
        <title>The Global Catalogue of Microorganisms (GCM) 10K type strain sequencing project: providing services to taxonomists for standard genome sequencing and annotation.</title>
        <authorList>
            <consortium name="The Broad Institute Genomics Platform"/>
            <consortium name="The Broad Institute Genome Sequencing Center for Infectious Disease"/>
            <person name="Wu L."/>
            <person name="Ma J."/>
        </authorList>
    </citation>
    <scope>NUCLEOTIDE SEQUENCE [LARGE SCALE GENOMIC DNA]</scope>
    <source>
        <strain evidence="11">SYNS20</strain>
    </source>
</reference>
<dbReference type="InterPro" id="IPR001962">
    <property type="entry name" value="Asn_synthase"/>
</dbReference>
<organism evidence="10 11">
    <name type="scientific">Streptomyces monticola</name>
    <dbReference type="NCBI Taxonomy" id="2666263"/>
    <lineage>
        <taxon>Bacteria</taxon>
        <taxon>Bacillati</taxon>
        <taxon>Actinomycetota</taxon>
        <taxon>Actinomycetes</taxon>
        <taxon>Kitasatosporales</taxon>
        <taxon>Streptomycetaceae</taxon>
        <taxon>Streptomyces</taxon>
    </lineage>
</organism>
<dbReference type="InterPro" id="IPR006426">
    <property type="entry name" value="Asn_synth_AEB"/>
</dbReference>
<dbReference type="PROSITE" id="PS51278">
    <property type="entry name" value="GATASE_TYPE_2"/>
    <property type="match status" value="1"/>
</dbReference>
<gene>
    <name evidence="10" type="primary">asnB</name>
    <name evidence="10" type="ORF">ACFQVC_11390</name>
</gene>
<keyword evidence="6" id="KW-0028">Amino-acid biosynthesis</keyword>
<evidence type="ECO:0000313" key="10">
    <source>
        <dbReference type="EMBL" id="MFC7304821.1"/>
    </source>
</evidence>
<comment type="pathway">
    <text evidence="1">Amino-acid biosynthesis; L-asparagine biosynthesis; L-asparagine from L-aspartate (L-Gln route): step 1/1.</text>
</comment>
<dbReference type="GO" id="GO:0004066">
    <property type="term" value="F:asparagine synthase (glutamine-hydrolyzing) activity"/>
    <property type="evidence" value="ECO:0007669"/>
    <property type="project" value="UniProtKB-EC"/>
</dbReference>
<sequence>MCGLAGWVDFARDVTGQRDVLSDMTETMICRGPDAGGMWFDQHAALGHRRLSIIDLDGGRQPMTAEEDGRELACLTYTGEVYNFEELRRELESRGHRFRTRSDTEVVLRGYLEWGEDLVSRLNGMYAFALWDVRKQELLLIRDRMGVKPLFYFPLPEGVVFGSEPKAILAHPAVPRRVDASGLREVLEMVKTPEHGVFAGLHEVRPGQLVRVGRQGLSKRQYWSLEAREHTDDLDTTVGTVRELLEDIVSRQIVADVPLGSLLSGGLDSSVITALAAKGLSARGEGPVRSFSVDFADHGAGFVEDPVRGTSDAPFVRDLVKHVGADHREIIIDSKELADPQLRASVLRALDLPPAYWGDMWPSLYRLFQAVRGESTVALSGESADEVFGGYRWFFDQEAVQAQTFPWLTSATGKYFDGKSLFDPGLMQKLDMPGFLRDSYAQAIGETPRLVGESAQNRRMREMSYVNLTRFVQTLLDRKDRMSMAVGLEVRVPFCDHRLVEYVFNTPWEMKSFDGREKSLLRAATADLLPQSIVERVKSPYPTTQDPAYEQALRDSLAAVVDDSGSPVLPLLDAAEVKRLLATPVGAMSAQYERSGLEMALGLNSWLSSYDITLDI</sequence>
<dbReference type="SUPFAM" id="SSF56235">
    <property type="entry name" value="N-terminal nucleophile aminohydrolases (Ntn hydrolases)"/>
    <property type="match status" value="1"/>
</dbReference>
<evidence type="ECO:0000256" key="1">
    <source>
        <dbReference type="ARBA" id="ARBA00005187"/>
    </source>
</evidence>
<dbReference type="CDD" id="cd00712">
    <property type="entry name" value="AsnB"/>
    <property type="match status" value="1"/>
</dbReference>
<protein>
    <recommendedName>
        <fullName evidence="3">asparagine synthase (glutamine-hydrolyzing)</fullName>
        <ecNumber evidence="3">6.3.5.4</ecNumber>
    </recommendedName>
</protein>
<evidence type="ECO:0000256" key="3">
    <source>
        <dbReference type="ARBA" id="ARBA00012737"/>
    </source>
</evidence>
<dbReference type="InterPro" id="IPR033738">
    <property type="entry name" value="AsnB_N"/>
</dbReference>
<feature type="domain" description="Glutamine amidotransferase type-2" evidence="9">
    <location>
        <begin position="2"/>
        <end position="215"/>
    </location>
</feature>
<dbReference type="InterPro" id="IPR051786">
    <property type="entry name" value="ASN_synthetase/amidase"/>
</dbReference>
<dbReference type="RefSeq" id="WP_381829686.1">
    <property type="nucleotide sequence ID" value="NZ_JBHTCF010000004.1"/>
</dbReference>
<evidence type="ECO:0000256" key="5">
    <source>
        <dbReference type="ARBA" id="ARBA00022840"/>
    </source>
</evidence>
<evidence type="ECO:0000259" key="9">
    <source>
        <dbReference type="PROSITE" id="PS51278"/>
    </source>
</evidence>
<dbReference type="PANTHER" id="PTHR43284:SF1">
    <property type="entry name" value="ASPARAGINE SYNTHETASE"/>
    <property type="match status" value="1"/>
</dbReference>
<accession>A0ABW2JGX1</accession>
<evidence type="ECO:0000256" key="2">
    <source>
        <dbReference type="ARBA" id="ARBA00005752"/>
    </source>
</evidence>
<comment type="caution">
    <text evidence="10">The sequence shown here is derived from an EMBL/GenBank/DDBJ whole genome shotgun (WGS) entry which is preliminary data.</text>
</comment>
<dbReference type="EC" id="6.3.5.4" evidence="3"/>
<dbReference type="NCBIfam" id="TIGR01536">
    <property type="entry name" value="asn_synth_AEB"/>
    <property type="match status" value="1"/>
</dbReference>
<dbReference type="Gene3D" id="3.60.20.10">
    <property type="entry name" value="Glutamine Phosphoribosylpyrophosphate, subunit 1, domain 1"/>
    <property type="match status" value="1"/>
</dbReference>
<evidence type="ECO:0000256" key="7">
    <source>
        <dbReference type="ARBA" id="ARBA00022962"/>
    </source>
</evidence>
<keyword evidence="11" id="KW-1185">Reference proteome</keyword>
<dbReference type="Proteomes" id="UP001596523">
    <property type="component" value="Unassembled WGS sequence"/>
</dbReference>
<dbReference type="PIRSF" id="PIRSF001589">
    <property type="entry name" value="Asn_synthetase_glu-h"/>
    <property type="match status" value="1"/>
</dbReference>
<dbReference type="PANTHER" id="PTHR43284">
    <property type="entry name" value="ASPARAGINE SYNTHETASE (GLUTAMINE-HYDROLYZING)"/>
    <property type="match status" value="1"/>
</dbReference>
<dbReference type="InterPro" id="IPR017932">
    <property type="entry name" value="GATase_2_dom"/>
</dbReference>
<dbReference type="Gene3D" id="3.40.50.620">
    <property type="entry name" value="HUPs"/>
    <property type="match status" value="1"/>
</dbReference>
<proteinExistence type="inferred from homology"/>
<dbReference type="Pfam" id="PF00733">
    <property type="entry name" value="Asn_synthase"/>
    <property type="match status" value="1"/>
</dbReference>
<evidence type="ECO:0000256" key="8">
    <source>
        <dbReference type="ARBA" id="ARBA00048741"/>
    </source>
</evidence>
<evidence type="ECO:0000313" key="11">
    <source>
        <dbReference type="Proteomes" id="UP001596523"/>
    </source>
</evidence>
<keyword evidence="6" id="KW-0061">Asparagine biosynthesis</keyword>
<name>A0ABW2JGX1_9ACTN</name>
<comment type="similarity">
    <text evidence="2">Belongs to the asparagine synthetase family.</text>
</comment>
<dbReference type="InterPro" id="IPR014729">
    <property type="entry name" value="Rossmann-like_a/b/a_fold"/>
</dbReference>
<evidence type="ECO:0000256" key="4">
    <source>
        <dbReference type="ARBA" id="ARBA00022741"/>
    </source>
</evidence>